<reference evidence="1" key="1">
    <citation type="submission" date="2022-03" db="EMBL/GenBank/DDBJ databases">
        <authorList>
            <person name="Martin C."/>
        </authorList>
    </citation>
    <scope>NUCLEOTIDE SEQUENCE</scope>
</reference>
<sequence>NPVAELTYFIKKNAVPELTMENFKGCVQYGTVSGMHIESLLRLMTGIYAPIFFENTSWPDSIKNDFSAQLHKFLASLTDTRWKLEGKTVLYIPNEGQKMD</sequence>
<accession>A0A8S4NK77</accession>
<comment type="caution">
    <text evidence="1">The sequence shown here is derived from an EMBL/GenBank/DDBJ whole genome shotgun (WGS) entry which is preliminary data.</text>
</comment>
<dbReference type="OrthoDB" id="10251809at2759"/>
<feature type="non-terminal residue" evidence="1">
    <location>
        <position position="1"/>
    </location>
</feature>
<name>A0A8S4NK77_OWEFU</name>
<feature type="non-terminal residue" evidence="1">
    <location>
        <position position="100"/>
    </location>
</feature>
<dbReference type="AlphaFoldDB" id="A0A8S4NK77"/>
<dbReference type="Proteomes" id="UP000749559">
    <property type="component" value="Unassembled WGS sequence"/>
</dbReference>
<evidence type="ECO:0000313" key="2">
    <source>
        <dbReference type="Proteomes" id="UP000749559"/>
    </source>
</evidence>
<proteinExistence type="predicted"/>
<gene>
    <name evidence="1" type="ORF">OFUS_LOCUS7411</name>
</gene>
<evidence type="ECO:0000313" key="1">
    <source>
        <dbReference type="EMBL" id="CAH1780762.1"/>
    </source>
</evidence>
<protein>
    <submittedName>
        <fullName evidence="1">Uncharacterized protein</fullName>
    </submittedName>
</protein>
<keyword evidence="2" id="KW-1185">Reference proteome</keyword>
<organism evidence="1 2">
    <name type="scientific">Owenia fusiformis</name>
    <name type="common">Polychaete worm</name>
    <dbReference type="NCBI Taxonomy" id="6347"/>
    <lineage>
        <taxon>Eukaryota</taxon>
        <taxon>Metazoa</taxon>
        <taxon>Spiralia</taxon>
        <taxon>Lophotrochozoa</taxon>
        <taxon>Annelida</taxon>
        <taxon>Polychaeta</taxon>
        <taxon>Sedentaria</taxon>
        <taxon>Canalipalpata</taxon>
        <taxon>Sabellida</taxon>
        <taxon>Oweniida</taxon>
        <taxon>Oweniidae</taxon>
        <taxon>Owenia</taxon>
    </lineage>
</organism>
<dbReference type="EMBL" id="CAIIXF020000004">
    <property type="protein sequence ID" value="CAH1780762.1"/>
    <property type="molecule type" value="Genomic_DNA"/>
</dbReference>